<feature type="transmembrane region" description="Helical" evidence="2">
    <location>
        <begin position="89"/>
        <end position="107"/>
    </location>
</feature>
<protein>
    <submittedName>
        <fullName evidence="3">Uncharacterized protein</fullName>
    </submittedName>
</protein>
<keyword evidence="2" id="KW-0472">Membrane</keyword>
<comment type="caution">
    <text evidence="3">The sequence shown here is derived from an EMBL/GenBank/DDBJ whole genome shotgun (WGS) entry which is preliminary data.</text>
</comment>
<dbReference type="Proteomes" id="UP000271678">
    <property type="component" value="Unassembled WGS sequence"/>
</dbReference>
<keyword evidence="2" id="KW-1133">Transmembrane helix</keyword>
<dbReference type="RefSeq" id="WP_123269345.1">
    <property type="nucleotide sequence ID" value="NZ_RJJQ01000001.1"/>
</dbReference>
<proteinExistence type="predicted"/>
<feature type="region of interest" description="Disordered" evidence="1">
    <location>
        <begin position="150"/>
        <end position="216"/>
    </location>
</feature>
<keyword evidence="4" id="KW-1185">Reference proteome</keyword>
<reference evidence="3 4" key="1">
    <citation type="submission" date="2018-11" db="EMBL/GenBank/DDBJ databases">
        <title>Draft genome of Simplicispira Flexivirga sp. BO-16.</title>
        <authorList>
            <person name="Im W.T."/>
        </authorList>
    </citation>
    <scope>NUCLEOTIDE SEQUENCE [LARGE SCALE GENOMIC DNA]</scope>
    <source>
        <strain evidence="3 4">BO-16</strain>
    </source>
</reference>
<keyword evidence="2" id="KW-0812">Transmembrane</keyword>
<accession>A0A3M9MHW2</accession>
<evidence type="ECO:0000256" key="1">
    <source>
        <dbReference type="SAM" id="MobiDB-lite"/>
    </source>
</evidence>
<evidence type="ECO:0000313" key="3">
    <source>
        <dbReference type="EMBL" id="RNI25152.1"/>
    </source>
</evidence>
<feature type="transmembrane region" description="Helical" evidence="2">
    <location>
        <begin position="113"/>
        <end position="133"/>
    </location>
</feature>
<dbReference type="EMBL" id="RJJQ01000001">
    <property type="protein sequence ID" value="RNI25152.1"/>
    <property type="molecule type" value="Genomic_DNA"/>
</dbReference>
<evidence type="ECO:0000313" key="4">
    <source>
        <dbReference type="Proteomes" id="UP000271678"/>
    </source>
</evidence>
<evidence type="ECO:0000256" key="2">
    <source>
        <dbReference type="SAM" id="Phobius"/>
    </source>
</evidence>
<feature type="compositionally biased region" description="Basic and acidic residues" evidence="1">
    <location>
        <begin position="206"/>
        <end position="216"/>
    </location>
</feature>
<feature type="transmembrane region" description="Helical" evidence="2">
    <location>
        <begin position="56"/>
        <end position="77"/>
    </location>
</feature>
<gene>
    <name evidence="3" type="ORF">EFY87_00425</name>
</gene>
<sequence>MKPKTVRVTFWLFGVAVALWVIGDVLSLVDLLNQQVSSYGEGSGSDYTAAATEVNAIGLVFFVVVCLIVLAVLALIGRMLARGSSAGRVTLFIVGGLFVLLGIARTVSLLSSGIVYALSGAALLAAAVAASHAPAVQWFQWKRSTLASPQPVPVQQPWSQQPGPTYGAPQPPPTGWSPQAYPGNAGWNPPQGSGRPLPPPPGHPQQDPRSDPRSGQ</sequence>
<organism evidence="3 4">
    <name type="scientific">Flexivirga caeni</name>
    <dbReference type="NCBI Taxonomy" id="2294115"/>
    <lineage>
        <taxon>Bacteria</taxon>
        <taxon>Bacillati</taxon>
        <taxon>Actinomycetota</taxon>
        <taxon>Actinomycetes</taxon>
        <taxon>Micrococcales</taxon>
        <taxon>Dermacoccaceae</taxon>
        <taxon>Flexivirga</taxon>
    </lineage>
</organism>
<name>A0A3M9MHW2_9MICO</name>
<feature type="compositionally biased region" description="Low complexity" evidence="1">
    <location>
        <begin position="153"/>
        <end position="168"/>
    </location>
</feature>
<dbReference type="AlphaFoldDB" id="A0A3M9MHW2"/>